<name>A0A1Q9E924_SYMMI</name>
<dbReference type="AlphaFoldDB" id="A0A1Q9E924"/>
<dbReference type="Proteomes" id="UP000186817">
    <property type="component" value="Unassembled WGS sequence"/>
</dbReference>
<proteinExistence type="predicted"/>
<keyword evidence="3" id="KW-1185">Reference proteome</keyword>
<protein>
    <submittedName>
        <fullName evidence="2">Uncharacterized protein</fullName>
    </submittedName>
</protein>
<dbReference type="OrthoDB" id="10602842at2759"/>
<reference evidence="2 3" key="1">
    <citation type="submission" date="2016-02" db="EMBL/GenBank/DDBJ databases">
        <title>Genome analysis of coral dinoflagellate symbionts highlights evolutionary adaptations to a symbiotic lifestyle.</title>
        <authorList>
            <person name="Aranda M."/>
            <person name="Li Y."/>
            <person name="Liew Y.J."/>
            <person name="Baumgarten S."/>
            <person name="Simakov O."/>
            <person name="Wilson M."/>
            <person name="Piel J."/>
            <person name="Ashoor H."/>
            <person name="Bougouffa S."/>
            <person name="Bajic V.B."/>
            <person name="Ryu T."/>
            <person name="Ravasi T."/>
            <person name="Bayer T."/>
            <person name="Micklem G."/>
            <person name="Kim H."/>
            <person name="Bhak J."/>
            <person name="Lajeunesse T.C."/>
            <person name="Voolstra C.R."/>
        </authorList>
    </citation>
    <scope>NUCLEOTIDE SEQUENCE [LARGE SCALE GENOMIC DNA]</scope>
    <source>
        <strain evidence="2 3">CCMP2467</strain>
    </source>
</reference>
<dbReference type="EMBL" id="LSRX01000223">
    <property type="protein sequence ID" value="OLQ03920.1"/>
    <property type="molecule type" value="Genomic_DNA"/>
</dbReference>
<evidence type="ECO:0000313" key="2">
    <source>
        <dbReference type="EMBL" id="OLQ03920.1"/>
    </source>
</evidence>
<feature type="compositionally biased region" description="Basic and acidic residues" evidence="1">
    <location>
        <begin position="72"/>
        <end position="83"/>
    </location>
</feature>
<sequence length="172" mass="18973">MIMPAAWENVAELAEEASATRKEASSDRRPDLLEGFGGPDVPEKLTAAVQPQGFFPLFLPQQTNKSGKAKARAKEKEEAKGRGHAKDEVGLICFRQTCRNREIHHLEAQEVWERFCEAVYVGEEGDDAEKAPEGATEEPQDVEMPDTKGYRMLNAASTVLSLSTVLGPSCRR</sequence>
<feature type="region of interest" description="Disordered" evidence="1">
    <location>
        <begin position="16"/>
        <end position="42"/>
    </location>
</feature>
<evidence type="ECO:0000256" key="1">
    <source>
        <dbReference type="SAM" id="MobiDB-lite"/>
    </source>
</evidence>
<gene>
    <name evidence="2" type="ORF">AK812_SmicGene13096</name>
</gene>
<evidence type="ECO:0000313" key="3">
    <source>
        <dbReference type="Proteomes" id="UP000186817"/>
    </source>
</evidence>
<comment type="caution">
    <text evidence="2">The sequence shown here is derived from an EMBL/GenBank/DDBJ whole genome shotgun (WGS) entry which is preliminary data.</text>
</comment>
<feature type="region of interest" description="Disordered" evidence="1">
    <location>
        <begin position="56"/>
        <end position="83"/>
    </location>
</feature>
<accession>A0A1Q9E924</accession>
<organism evidence="2 3">
    <name type="scientific">Symbiodinium microadriaticum</name>
    <name type="common">Dinoflagellate</name>
    <name type="synonym">Zooxanthella microadriatica</name>
    <dbReference type="NCBI Taxonomy" id="2951"/>
    <lineage>
        <taxon>Eukaryota</taxon>
        <taxon>Sar</taxon>
        <taxon>Alveolata</taxon>
        <taxon>Dinophyceae</taxon>
        <taxon>Suessiales</taxon>
        <taxon>Symbiodiniaceae</taxon>
        <taxon>Symbiodinium</taxon>
    </lineage>
</organism>
<feature type="compositionally biased region" description="Basic and acidic residues" evidence="1">
    <location>
        <begin position="18"/>
        <end position="32"/>
    </location>
</feature>